<keyword evidence="2 5" id="KW-0812">Transmembrane</keyword>
<evidence type="ECO:0000256" key="5">
    <source>
        <dbReference type="SAM" id="Phobius"/>
    </source>
</evidence>
<evidence type="ECO:0008006" key="8">
    <source>
        <dbReference type="Google" id="ProtNLM"/>
    </source>
</evidence>
<feature type="transmembrane region" description="Helical" evidence="5">
    <location>
        <begin position="49"/>
        <end position="66"/>
    </location>
</feature>
<accession>A0A0H3A5W5</accession>
<sequence length="166" mass="18242">MSSDAGLLHGPFWGVSARVLLPALLVEAAGAVCTVWAPDLFSLGLLPRYVWFVLGCLLFVAGGVCIRQARHEVRRSIRDGTFPSEGLYRYTRNPMEAGWIFGILPGVALLAGSWLMLAGPVTAWAVFRDAVVADEAIMLARYGEAWRRYTVRVGRLVPDPGRRARD</sequence>
<evidence type="ECO:0000256" key="4">
    <source>
        <dbReference type="ARBA" id="ARBA00023136"/>
    </source>
</evidence>
<keyword evidence="4 5" id="KW-0472">Membrane</keyword>
<dbReference type="SMR" id="A0A0H3A5W5"/>
<evidence type="ECO:0000313" key="7">
    <source>
        <dbReference type="Proteomes" id="UP000009173"/>
    </source>
</evidence>
<protein>
    <recommendedName>
        <fullName evidence="8">Isoprenylcysteine carboxyl methyltransferase</fullName>
    </recommendedName>
</protein>
<dbReference type="RefSeq" id="WP_010939679.1">
    <property type="nucleotide sequence ID" value="NC_008751.1"/>
</dbReference>
<dbReference type="EMBL" id="CP000527">
    <property type="protein sequence ID" value="ABM27845.1"/>
    <property type="molecule type" value="Genomic_DNA"/>
</dbReference>
<dbReference type="Gene3D" id="1.20.120.1630">
    <property type="match status" value="1"/>
</dbReference>
<evidence type="ECO:0000313" key="6">
    <source>
        <dbReference type="EMBL" id="ABM27845.1"/>
    </source>
</evidence>
<gene>
    <name evidence="6" type="ordered locus">Dvul_0824</name>
</gene>
<evidence type="ECO:0000256" key="3">
    <source>
        <dbReference type="ARBA" id="ARBA00022989"/>
    </source>
</evidence>
<organism evidence="6 7">
    <name type="scientific">Nitratidesulfovibrio vulgaris (strain DP4)</name>
    <name type="common">Desulfovibrio vulgaris</name>
    <dbReference type="NCBI Taxonomy" id="391774"/>
    <lineage>
        <taxon>Bacteria</taxon>
        <taxon>Pseudomonadati</taxon>
        <taxon>Thermodesulfobacteriota</taxon>
        <taxon>Desulfovibrionia</taxon>
        <taxon>Desulfovibrionales</taxon>
        <taxon>Desulfovibrionaceae</taxon>
        <taxon>Nitratidesulfovibrio</taxon>
    </lineage>
</organism>
<comment type="subcellular location">
    <subcellularLocation>
        <location evidence="1">Endomembrane system</location>
        <topology evidence="1">Multi-pass membrane protein</topology>
    </subcellularLocation>
</comment>
<dbReference type="Pfam" id="PF04191">
    <property type="entry name" value="PEMT"/>
    <property type="match status" value="1"/>
</dbReference>
<dbReference type="GO" id="GO:0012505">
    <property type="term" value="C:endomembrane system"/>
    <property type="evidence" value="ECO:0007669"/>
    <property type="project" value="UniProtKB-SubCell"/>
</dbReference>
<evidence type="ECO:0000256" key="2">
    <source>
        <dbReference type="ARBA" id="ARBA00022692"/>
    </source>
</evidence>
<evidence type="ECO:0000256" key="1">
    <source>
        <dbReference type="ARBA" id="ARBA00004127"/>
    </source>
</evidence>
<name>A0A0H3A5W5_NITV4</name>
<feature type="transmembrane region" description="Helical" evidence="5">
    <location>
        <begin position="97"/>
        <end position="117"/>
    </location>
</feature>
<keyword evidence="3 5" id="KW-1133">Transmembrane helix</keyword>
<dbReference type="InterPro" id="IPR007318">
    <property type="entry name" value="Phopholipid_MeTrfase"/>
</dbReference>
<dbReference type="HOGENOM" id="CLU_065200_4_3_7"/>
<dbReference type="KEGG" id="dvl:Dvul_0824"/>
<dbReference type="AlphaFoldDB" id="A0A0H3A5W5"/>
<reference evidence="7" key="1">
    <citation type="journal article" date="2009" name="Environ. Microbiol.">
        <title>Contribution of mobile genetic elements to Desulfovibrio vulgaris genome plasticity.</title>
        <authorList>
            <person name="Walker C.B."/>
            <person name="Stolyar S."/>
            <person name="Chivian D."/>
            <person name="Pinel N."/>
            <person name="Gabster J.A."/>
            <person name="Dehal P.S."/>
            <person name="He Z."/>
            <person name="Yang Z.K."/>
            <person name="Yen H.C."/>
            <person name="Zhou J."/>
            <person name="Wall J.D."/>
            <person name="Hazen T.C."/>
            <person name="Arkin A.P."/>
            <person name="Stahl D.A."/>
        </authorList>
    </citation>
    <scope>NUCLEOTIDE SEQUENCE [LARGE SCALE GENOMIC DNA]</scope>
    <source>
        <strain evidence="7">DP4</strain>
    </source>
</reference>
<dbReference type="Proteomes" id="UP000009173">
    <property type="component" value="Chromosome"/>
</dbReference>
<proteinExistence type="predicted"/>